<dbReference type="EMBL" id="VSSQ01002546">
    <property type="protein sequence ID" value="MPM16069.1"/>
    <property type="molecule type" value="Genomic_DNA"/>
</dbReference>
<comment type="caution">
    <text evidence="1">The sequence shown here is derived from an EMBL/GenBank/DDBJ whole genome shotgun (WGS) entry which is preliminary data.</text>
</comment>
<proteinExistence type="predicted"/>
<gene>
    <name evidence="1" type="ORF">SDC9_62443</name>
</gene>
<evidence type="ECO:0008006" key="2">
    <source>
        <dbReference type="Google" id="ProtNLM"/>
    </source>
</evidence>
<sequence>MCVSRIGLAQLSSDAHGHHHVFEVVVVGDGEQRGAVVVRELYLHHVLAHVGERVDQVADVEADLDGVATVVDVELVHRFFLLGVVGGHAQQAGFQIQAHALELVAGHDGRALQAGQQRCAAQRDAVLVVLGDHTVVVGELALDQLGDELHAAERELGLVVGELHLDGAVGVRQQALQFQHGLARQNHFLLGHFHVERGAGECQAVTVGRDQAELVAFGHEQDAVQVVADVLHRHGERHLTHQVLEHLLRHAEGGAETGGFLHQREVFCGQRLQREAALAALQDQLVLAGFQAHGLVGRHGLEDIDHLAHAHGGGELTRIAAELGRGANLDFQITGGQLQGIARLADQHIGQDGQGVTAFDDAGHRLQYCENLVLCCLQDNHVVNLGWFLKAKSD</sequence>
<accession>A0A644XIZ4</accession>
<name>A0A644XIZ4_9ZZZZ</name>
<dbReference type="AlphaFoldDB" id="A0A644XIZ4"/>
<evidence type="ECO:0000313" key="1">
    <source>
        <dbReference type="EMBL" id="MPM16069.1"/>
    </source>
</evidence>
<organism evidence="1">
    <name type="scientific">bioreactor metagenome</name>
    <dbReference type="NCBI Taxonomy" id="1076179"/>
    <lineage>
        <taxon>unclassified sequences</taxon>
        <taxon>metagenomes</taxon>
        <taxon>ecological metagenomes</taxon>
    </lineage>
</organism>
<protein>
    <recommendedName>
        <fullName evidence="2">NAD-specific glutamate dehydrogenase</fullName>
    </recommendedName>
</protein>
<reference evidence="1" key="1">
    <citation type="submission" date="2019-08" db="EMBL/GenBank/DDBJ databases">
        <authorList>
            <person name="Kucharzyk K."/>
            <person name="Murdoch R.W."/>
            <person name="Higgins S."/>
            <person name="Loffler F."/>
        </authorList>
    </citation>
    <scope>NUCLEOTIDE SEQUENCE</scope>
</reference>